<dbReference type="FunFam" id="3.40.50.1970:FF:000003">
    <property type="entry name" value="Alcohol dehydrogenase, iron-containing"/>
    <property type="match status" value="1"/>
</dbReference>
<evidence type="ECO:0000313" key="4">
    <source>
        <dbReference type="EMBL" id="ABK62481.1"/>
    </source>
</evidence>
<name>A0Q2V5_CLONN</name>
<dbReference type="PANTHER" id="PTHR11496:SF83">
    <property type="entry name" value="HYDROXYACID-OXOACID TRANSHYDROGENASE, MITOCHONDRIAL"/>
    <property type="match status" value="1"/>
</dbReference>
<dbReference type="Pfam" id="PF00465">
    <property type="entry name" value="Fe-ADH"/>
    <property type="match status" value="1"/>
</dbReference>
<gene>
    <name evidence="4" type="ordered locus">NT01CX_0486</name>
</gene>
<keyword evidence="5" id="KW-1185">Reference proteome</keyword>
<evidence type="ECO:0000259" key="3">
    <source>
        <dbReference type="Pfam" id="PF25137"/>
    </source>
</evidence>
<dbReference type="Pfam" id="PF25137">
    <property type="entry name" value="ADH_Fe_C"/>
    <property type="match status" value="1"/>
</dbReference>
<accession>A0Q2V5</accession>
<evidence type="ECO:0000256" key="1">
    <source>
        <dbReference type="ARBA" id="ARBA00023002"/>
    </source>
</evidence>
<dbReference type="RefSeq" id="WP_011722939.1">
    <property type="nucleotide sequence ID" value="NC_008593.1"/>
</dbReference>
<dbReference type="PATRIC" id="fig|386415.7.peg.1994"/>
<feature type="domain" description="Fe-containing alcohol dehydrogenase-like C-terminal" evidence="3">
    <location>
        <begin position="174"/>
        <end position="378"/>
    </location>
</feature>
<evidence type="ECO:0000259" key="2">
    <source>
        <dbReference type="Pfam" id="PF00465"/>
    </source>
</evidence>
<dbReference type="eggNOG" id="COG1454">
    <property type="taxonomic scope" value="Bacteria"/>
</dbReference>
<dbReference type="HOGENOM" id="CLU_007207_0_0_9"/>
<dbReference type="CDD" id="cd08180">
    <property type="entry name" value="PDD"/>
    <property type="match status" value="1"/>
</dbReference>
<sequence length="380" mass="41589">MNRFSVKPEVYFNEGSIEYLKTLKIDKALIVTDDMMVQVGVVDKVAEVLKSNCNEYKVFSKVKPDPPVEIVAMGVKVMTSFNPDIVIALGGGSSIDAAKSIIIFAANMMNKIGTSYKKPLFIAVPTTSGTGSEVTNFSVITVEDKKFPIITNELIPDVAIVDADFVKTAPPKITADTAIDALTHAIEAYVSTKASDYTDALSEKSVKLIFKYLLSAYKDGTNIKARQKLHNASCMAGMAFTNASLGLNHGMAHALGGAFHIPHGRANAILLPYIIKFNANIELGVENEVARRYAELSRILGLPSSNVKEGVENLIFSIKVLLRETSTPSTLKEVRINKEEFLEKIEVMANNAMKDRCTITNPRIVCLKDIIKLYLEAYEG</sequence>
<dbReference type="Proteomes" id="UP000008220">
    <property type="component" value="Chromosome"/>
</dbReference>
<dbReference type="PANTHER" id="PTHR11496">
    <property type="entry name" value="ALCOHOL DEHYDROGENASE"/>
    <property type="match status" value="1"/>
</dbReference>
<dbReference type="AlphaFoldDB" id="A0Q2V5"/>
<dbReference type="STRING" id="386415.NT01CX_0486"/>
<dbReference type="Gene3D" id="1.20.1090.10">
    <property type="entry name" value="Dehydroquinate synthase-like - alpha domain"/>
    <property type="match status" value="1"/>
</dbReference>
<evidence type="ECO:0000313" key="5">
    <source>
        <dbReference type="Proteomes" id="UP000008220"/>
    </source>
</evidence>
<dbReference type="GO" id="GO:0004022">
    <property type="term" value="F:alcohol dehydrogenase (NAD+) activity"/>
    <property type="evidence" value="ECO:0007669"/>
    <property type="project" value="TreeGrafter"/>
</dbReference>
<dbReference type="PROSITE" id="PS00913">
    <property type="entry name" value="ADH_IRON_1"/>
    <property type="match status" value="1"/>
</dbReference>
<dbReference type="FunFam" id="1.20.1090.10:FF:000001">
    <property type="entry name" value="Aldehyde-alcohol dehydrogenase"/>
    <property type="match status" value="1"/>
</dbReference>
<dbReference type="EMBL" id="CP000382">
    <property type="protein sequence ID" value="ABK62481.1"/>
    <property type="molecule type" value="Genomic_DNA"/>
</dbReference>
<dbReference type="SUPFAM" id="SSF56796">
    <property type="entry name" value="Dehydroquinate synthase-like"/>
    <property type="match status" value="1"/>
</dbReference>
<dbReference type="GO" id="GO:0046872">
    <property type="term" value="F:metal ion binding"/>
    <property type="evidence" value="ECO:0007669"/>
    <property type="project" value="InterPro"/>
</dbReference>
<feature type="domain" description="Alcohol dehydrogenase iron-type/glycerol dehydrogenase GldA" evidence="2">
    <location>
        <begin position="9"/>
        <end position="162"/>
    </location>
</feature>
<dbReference type="InterPro" id="IPR056798">
    <property type="entry name" value="ADH_Fe_C"/>
</dbReference>
<reference evidence="4 5" key="1">
    <citation type="journal article" date="2006" name="Nat. Biotechnol.">
        <title>The genome and transcriptomes of the anti-tumor agent Clostridium novyi-NT.</title>
        <authorList>
            <person name="Bettegowda C."/>
            <person name="Huang X."/>
            <person name="Lin J."/>
            <person name="Cheong I."/>
            <person name="Kohli M."/>
            <person name="Szabo S.A."/>
            <person name="Zhang X."/>
            <person name="Diaz L.A. Jr."/>
            <person name="Velculescu V.E."/>
            <person name="Parmigiani G."/>
            <person name="Kinzler K.W."/>
            <person name="Vogelstein B."/>
            <person name="Zhou S."/>
        </authorList>
    </citation>
    <scope>NUCLEOTIDE SEQUENCE [LARGE SCALE GENOMIC DNA]</scope>
    <source>
        <strain evidence="4 5">NT</strain>
    </source>
</reference>
<dbReference type="Gene3D" id="3.40.50.1970">
    <property type="match status" value="1"/>
</dbReference>
<dbReference type="InterPro" id="IPR001670">
    <property type="entry name" value="ADH_Fe/GldA"/>
</dbReference>
<dbReference type="InterPro" id="IPR039697">
    <property type="entry name" value="Alcohol_dehydrogenase_Fe"/>
</dbReference>
<dbReference type="KEGG" id="cno:NT01CX_0486"/>
<organism evidence="4 5">
    <name type="scientific">Clostridium novyi (strain NT)</name>
    <dbReference type="NCBI Taxonomy" id="386415"/>
    <lineage>
        <taxon>Bacteria</taxon>
        <taxon>Bacillati</taxon>
        <taxon>Bacillota</taxon>
        <taxon>Clostridia</taxon>
        <taxon>Eubacteriales</taxon>
        <taxon>Clostridiaceae</taxon>
        <taxon>Clostridium</taxon>
    </lineage>
</organism>
<proteinExistence type="predicted"/>
<protein>
    <submittedName>
        <fullName evidence="4">Alcetaldehyde dehydrogenase or NADPH-dependent butanol dehydrogenase</fullName>
    </submittedName>
</protein>
<dbReference type="InterPro" id="IPR018211">
    <property type="entry name" value="ADH_Fe_CS"/>
</dbReference>
<keyword evidence="1" id="KW-0560">Oxidoreductase</keyword>